<dbReference type="PANTHER" id="PTHR22255">
    <property type="entry name" value="LP06548P"/>
    <property type="match status" value="1"/>
</dbReference>
<dbReference type="Proteomes" id="UP000694920">
    <property type="component" value="Unplaced"/>
</dbReference>
<feature type="region of interest" description="Disordered" evidence="1">
    <location>
        <begin position="411"/>
        <end position="442"/>
    </location>
</feature>
<dbReference type="InterPro" id="IPR055471">
    <property type="entry name" value="DUF7043"/>
</dbReference>
<dbReference type="Pfam" id="PF23069">
    <property type="entry name" value="DUF7042"/>
    <property type="match status" value="1"/>
</dbReference>
<protein>
    <submittedName>
        <fullName evidence="7">Uncharacterized protein LOC107271703</fullName>
    </submittedName>
</protein>
<evidence type="ECO:0000259" key="5">
    <source>
        <dbReference type="Pfam" id="PF23071"/>
    </source>
</evidence>
<reference evidence="7" key="1">
    <citation type="submission" date="2025-08" db="UniProtKB">
        <authorList>
            <consortium name="RefSeq"/>
        </authorList>
    </citation>
    <scope>IDENTIFICATION</scope>
</reference>
<evidence type="ECO:0000259" key="4">
    <source>
        <dbReference type="Pfam" id="PF23070"/>
    </source>
</evidence>
<gene>
    <name evidence="7" type="primary">LOC107271703</name>
</gene>
<evidence type="ECO:0000313" key="6">
    <source>
        <dbReference type="Proteomes" id="UP000694920"/>
    </source>
</evidence>
<feature type="compositionally biased region" description="Acidic residues" evidence="1">
    <location>
        <begin position="416"/>
        <end position="426"/>
    </location>
</feature>
<feature type="domain" description="DUF7042" evidence="3">
    <location>
        <begin position="128"/>
        <end position="253"/>
    </location>
</feature>
<evidence type="ECO:0000256" key="1">
    <source>
        <dbReference type="SAM" id="MobiDB-lite"/>
    </source>
</evidence>
<dbReference type="RefSeq" id="XP_015603491.1">
    <property type="nucleotide sequence ID" value="XM_015748005.2"/>
</dbReference>
<evidence type="ECO:0000256" key="2">
    <source>
        <dbReference type="SAM" id="SignalP"/>
    </source>
</evidence>
<dbReference type="Pfam" id="PF23071">
    <property type="entry name" value="DUF7044"/>
    <property type="match status" value="1"/>
</dbReference>
<accession>A0AAJ7C759</accession>
<dbReference type="PANTHER" id="PTHR22255:SF9">
    <property type="entry name" value="LP06548P"/>
    <property type="match status" value="1"/>
</dbReference>
<keyword evidence="6" id="KW-1185">Reference proteome</keyword>
<sequence length="584" mass="65378">MKWPLILVWFLSSSSSILAAPTEESTRCEFPSHWRGSWFQSGVPGLVTINGSIITNKGQCVAVGDGDKFLVQDQEKCYRCIVMHEKHRNVLQYKETYCLSDRPNPKELCSELAGDAALFSLFRVGAPPTSCPFKGPLEFTYVRGDHECRTPASSAETCTQESRLLLRYQACADVPSTESTQVELECLAAWREGSTQYLVARLHSERIDNDENRYRCFIYAKKTADTWTLSQSGDATCNGLTGVNDGAKILTMRQKPASEGCEYPHWMVSAGTWVALDSVARLLVSPRNLTIRDRNETRFVCHRLISSDKPSTQSNRQVTLVAKATRECENGYVCLIFHERDGYVIEMQQSERWTQQPDEACSSNAFNPLATPYTTFITSEPLSRTCPHFGRYEVISATKSRPIDYMEKVVAPESEQNPEEEVDSEFPEVKASSPSSSPRRRCDHANVRGLHIGCRSPDSMEFSTTCSDETTFVYSCHGTWVENDTVYLVASTEAGRYCLIYTTPTSVTPSTDLSVTGHLASCPRASHPSPRISHPHQHVWQVNLTAYAQCGETSSAISWASEKNDHFTLFGVLTCAILSRYIER</sequence>
<keyword evidence="2" id="KW-0732">Signal</keyword>
<feature type="chain" id="PRO_5042553898" evidence="2">
    <location>
        <begin position="20"/>
        <end position="584"/>
    </location>
</feature>
<dbReference type="Pfam" id="PF23070">
    <property type="entry name" value="DUF7043"/>
    <property type="match status" value="1"/>
</dbReference>
<dbReference type="AlphaFoldDB" id="A0AAJ7C759"/>
<dbReference type="InterPro" id="IPR055472">
    <property type="entry name" value="DUF7044"/>
</dbReference>
<evidence type="ECO:0000259" key="3">
    <source>
        <dbReference type="Pfam" id="PF23069"/>
    </source>
</evidence>
<evidence type="ECO:0000313" key="7">
    <source>
        <dbReference type="RefSeq" id="XP_015603491.1"/>
    </source>
</evidence>
<feature type="signal peptide" evidence="2">
    <location>
        <begin position="1"/>
        <end position="19"/>
    </location>
</feature>
<dbReference type="InterPro" id="IPR055470">
    <property type="entry name" value="DUF7042"/>
</dbReference>
<feature type="domain" description="DUF7043" evidence="4">
    <location>
        <begin position="259"/>
        <end position="368"/>
    </location>
</feature>
<dbReference type="KEGG" id="ccin:107271703"/>
<name>A0AAJ7C759_CEPCN</name>
<feature type="domain" description="DUF7044" evidence="5">
    <location>
        <begin position="27"/>
        <end position="110"/>
    </location>
</feature>
<dbReference type="GO" id="GO:0061909">
    <property type="term" value="P:autophagosome-lysosome fusion"/>
    <property type="evidence" value="ECO:0007669"/>
    <property type="project" value="TreeGrafter"/>
</dbReference>
<organism evidence="6 7">
    <name type="scientific">Cephus cinctus</name>
    <name type="common">Wheat stem sawfly</name>
    <dbReference type="NCBI Taxonomy" id="211228"/>
    <lineage>
        <taxon>Eukaryota</taxon>
        <taxon>Metazoa</taxon>
        <taxon>Ecdysozoa</taxon>
        <taxon>Arthropoda</taxon>
        <taxon>Hexapoda</taxon>
        <taxon>Insecta</taxon>
        <taxon>Pterygota</taxon>
        <taxon>Neoptera</taxon>
        <taxon>Endopterygota</taxon>
        <taxon>Hymenoptera</taxon>
        <taxon>Cephoidea</taxon>
        <taxon>Cephidae</taxon>
        <taxon>Cephus</taxon>
    </lineage>
</organism>
<dbReference type="GeneID" id="107271703"/>
<proteinExistence type="predicted"/>